<dbReference type="InterPro" id="IPR006680">
    <property type="entry name" value="Amidohydro-rel"/>
</dbReference>
<dbReference type="Pfam" id="PF04909">
    <property type="entry name" value="Amidohydro_2"/>
    <property type="match status" value="1"/>
</dbReference>
<dbReference type="EMBL" id="JQIF01000023">
    <property type="protein sequence ID" value="KGJ54022.1"/>
    <property type="molecule type" value="Genomic_DNA"/>
</dbReference>
<organism evidence="3 4">
    <name type="scientific">Clostridium innocuum</name>
    <dbReference type="NCBI Taxonomy" id="1522"/>
    <lineage>
        <taxon>Bacteria</taxon>
        <taxon>Bacillati</taxon>
        <taxon>Bacillota</taxon>
        <taxon>Clostridia</taxon>
        <taxon>Eubacteriales</taxon>
        <taxon>Clostridiaceae</taxon>
        <taxon>Clostridium</taxon>
    </lineage>
</organism>
<feature type="domain" description="Amidohydrolase-related" evidence="2">
    <location>
        <begin position="63"/>
        <end position="275"/>
    </location>
</feature>
<dbReference type="InterPro" id="IPR032465">
    <property type="entry name" value="ACMSD"/>
</dbReference>
<reference evidence="3 4" key="1">
    <citation type="submission" date="2014-08" db="EMBL/GenBank/DDBJ databases">
        <title>Clostridium innocuum, an unnegligible vancomycin-resistant pathogen causing extra-intestinal infections.</title>
        <authorList>
            <person name="Feng Y."/>
            <person name="Chiu C.-H."/>
        </authorList>
    </citation>
    <scope>NUCLEOTIDE SEQUENCE [LARGE SCALE GENOMIC DNA]</scope>
    <source>
        <strain evidence="3 4">AN88</strain>
    </source>
</reference>
<dbReference type="InterPro" id="IPR032466">
    <property type="entry name" value="Metal_Hydrolase"/>
</dbReference>
<keyword evidence="3" id="KW-0378">Hydrolase</keyword>
<dbReference type="GO" id="GO:0016787">
    <property type="term" value="F:hydrolase activity"/>
    <property type="evidence" value="ECO:0007669"/>
    <property type="project" value="UniProtKB-KW"/>
</dbReference>
<accession>A0A099I9Y7</accession>
<dbReference type="GO" id="GO:0016831">
    <property type="term" value="F:carboxy-lyase activity"/>
    <property type="evidence" value="ECO:0007669"/>
    <property type="project" value="InterPro"/>
</dbReference>
<proteinExistence type="predicted"/>
<dbReference type="AlphaFoldDB" id="A0A099I9Y7"/>
<dbReference type="PANTHER" id="PTHR21240">
    <property type="entry name" value="2-AMINO-3-CARBOXYLMUCONATE-6-SEMIALDEHYDE DECARBOXYLASE"/>
    <property type="match status" value="1"/>
</dbReference>
<sequence>MHVSPAFIDELHQSETQLQTCRRLTGLYKTDTQPVSFMKTMCKVSDIEKLCLLPLDLTTTHNAYLGTNEQVAQLVQKGSDLFIGFASVDPHRSDAVDVVRHAFLNLHLSGLVLHPSQQRFYPNEELCGALYEVCEEFNKPIIFHAGMSARPNTLSKYAHPLLFEEVACAYPHLRICLSGFAWPWVREICMLMLKYKNVYTDTALLYFDNPKEFYHQSFCIDIGAHWIDRSLRHQIMFGSDEPRLEQRRMIEAIYNMDWRERTKQMIFRENALDFLNGGGFYD</sequence>
<evidence type="ECO:0000256" key="1">
    <source>
        <dbReference type="ARBA" id="ARBA00023239"/>
    </source>
</evidence>
<dbReference type="PANTHER" id="PTHR21240:SF19">
    <property type="entry name" value="CATALYTIC_ HYDROLASE"/>
    <property type="match status" value="1"/>
</dbReference>
<gene>
    <name evidence="3" type="ORF">CIAN88_05610</name>
</gene>
<protein>
    <submittedName>
        <fullName evidence="3">Amidohydrolase</fullName>
    </submittedName>
</protein>
<evidence type="ECO:0000313" key="4">
    <source>
        <dbReference type="Proteomes" id="UP000030008"/>
    </source>
</evidence>
<comment type="caution">
    <text evidence="3">The sequence shown here is derived from an EMBL/GenBank/DDBJ whole genome shotgun (WGS) entry which is preliminary data.</text>
</comment>
<dbReference type="Proteomes" id="UP000030008">
    <property type="component" value="Unassembled WGS sequence"/>
</dbReference>
<evidence type="ECO:0000313" key="3">
    <source>
        <dbReference type="EMBL" id="KGJ54022.1"/>
    </source>
</evidence>
<dbReference type="SUPFAM" id="SSF51556">
    <property type="entry name" value="Metallo-dependent hydrolases"/>
    <property type="match status" value="1"/>
</dbReference>
<name>A0A099I9Y7_CLOIN</name>
<evidence type="ECO:0000259" key="2">
    <source>
        <dbReference type="Pfam" id="PF04909"/>
    </source>
</evidence>
<keyword evidence="1" id="KW-0456">Lyase</keyword>
<dbReference type="Gene3D" id="3.20.20.140">
    <property type="entry name" value="Metal-dependent hydrolases"/>
    <property type="match status" value="1"/>
</dbReference>